<dbReference type="PROSITE" id="PS51257">
    <property type="entry name" value="PROKAR_LIPOPROTEIN"/>
    <property type="match status" value="1"/>
</dbReference>
<protein>
    <recommendedName>
        <fullName evidence="5">MIT domain-containing protein</fullName>
    </recommendedName>
</protein>
<evidence type="ECO:0008006" key="5">
    <source>
        <dbReference type="Google" id="ProtNLM"/>
    </source>
</evidence>
<proteinExistence type="predicted"/>
<dbReference type="Proteomes" id="UP000663827">
    <property type="component" value="Unassembled WGS sequence"/>
</dbReference>
<evidence type="ECO:0000313" key="4">
    <source>
        <dbReference type="Proteomes" id="UP000663827"/>
    </source>
</evidence>
<dbReference type="SUPFAM" id="SSF116846">
    <property type="entry name" value="MIT domain"/>
    <property type="match status" value="1"/>
</dbReference>
<feature type="region of interest" description="Disordered" evidence="1">
    <location>
        <begin position="33"/>
        <end position="61"/>
    </location>
</feature>
<accession>A0A8H3ED40</accession>
<dbReference type="Gene3D" id="1.20.58.80">
    <property type="entry name" value="Phosphotransferase system, lactose/cellobiose-type IIA subunit"/>
    <property type="match status" value="1"/>
</dbReference>
<dbReference type="AlphaFoldDB" id="A0A8H3ED40"/>
<dbReference type="EMBL" id="CAJNJQ010006287">
    <property type="protein sequence ID" value="CAE7225758.1"/>
    <property type="molecule type" value="Genomic_DNA"/>
</dbReference>
<evidence type="ECO:0000256" key="2">
    <source>
        <dbReference type="SAM" id="SignalP"/>
    </source>
</evidence>
<feature type="compositionally biased region" description="Basic and acidic residues" evidence="1">
    <location>
        <begin position="38"/>
        <end position="57"/>
    </location>
</feature>
<organism evidence="3 4">
    <name type="scientific">Rhizoctonia solani</name>
    <dbReference type="NCBI Taxonomy" id="456999"/>
    <lineage>
        <taxon>Eukaryota</taxon>
        <taxon>Fungi</taxon>
        <taxon>Dikarya</taxon>
        <taxon>Basidiomycota</taxon>
        <taxon>Agaricomycotina</taxon>
        <taxon>Agaricomycetes</taxon>
        <taxon>Cantharellales</taxon>
        <taxon>Ceratobasidiaceae</taxon>
        <taxon>Rhizoctonia</taxon>
    </lineage>
</organism>
<name>A0A8H3ED40_9AGAM</name>
<evidence type="ECO:0000256" key="1">
    <source>
        <dbReference type="SAM" id="MobiDB-lite"/>
    </source>
</evidence>
<dbReference type="InterPro" id="IPR036181">
    <property type="entry name" value="MIT_dom_sf"/>
</dbReference>
<feature type="signal peptide" evidence="2">
    <location>
        <begin position="1"/>
        <end position="25"/>
    </location>
</feature>
<comment type="caution">
    <text evidence="3">The sequence shown here is derived from an EMBL/GenBank/DDBJ whole genome shotgun (WGS) entry which is preliminary data.</text>
</comment>
<reference evidence="3" key="1">
    <citation type="submission" date="2021-01" db="EMBL/GenBank/DDBJ databases">
        <authorList>
            <person name="Kaushik A."/>
        </authorList>
    </citation>
    <scope>NUCLEOTIDE SEQUENCE</scope>
    <source>
        <strain evidence="3">AG5</strain>
    </source>
</reference>
<gene>
    <name evidence="3" type="ORF">RDB_LOCUS174839</name>
</gene>
<sequence>MPLRFCNRQILQLLAFLSCGVLGSSRTSCSARRAMKQRSKENSPLLEKHNEKEEGTRRMSRRPTLLNALDHANRAVALDTSGSVSEATEEYTRTITLLEAVLRDIGEDDSDNEDSVRIKKICDSYRSRTQLLITLRESMGSQEQT</sequence>
<evidence type="ECO:0000313" key="3">
    <source>
        <dbReference type="EMBL" id="CAE7225758.1"/>
    </source>
</evidence>
<feature type="chain" id="PRO_5034400887" description="MIT domain-containing protein" evidence="2">
    <location>
        <begin position="26"/>
        <end position="145"/>
    </location>
</feature>
<keyword evidence="2" id="KW-0732">Signal</keyword>